<dbReference type="GO" id="GO:0008017">
    <property type="term" value="F:microtubule binding"/>
    <property type="evidence" value="ECO:0007669"/>
    <property type="project" value="TreeGrafter"/>
</dbReference>
<feature type="region of interest" description="Disordered" evidence="8">
    <location>
        <begin position="1504"/>
        <end position="1529"/>
    </location>
</feature>
<feature type="compositionally biased region" description="Basic and acidic residues" evidence="8">
    <location>
        <begin position="561"/>
        <end position="571"/>
    </location>
</feature>
<reference evidence="9" key="1">
    <citation type="submission" date="2020-05" db="UniProtKB">
        <authorList>
            <consortium name="EnsemblMetazoa"/>
        </authorList>
    </citation>
    <scope>IDENTIFICATION</scope>
    <source>
        <strain evidence="9">FUMOZ</strain>
    </source>
</reference>
<feature type="region of interest" description="Disordered" evidence="8">
    <location>
        <begin position="713"/>
        <end position="766"/>
    </location>
</feature>
<feature type="compositionally biased region" description="Polar residues" evidence="8">
    <location>
        <begin position="1075"/>
        <end position="1086"/>
    </location>
</feature>
<feature type="region of interest" description="Disordered" evidence="8">
    <location>
        <begin position="136"/>
        <end position="175"/>
    </location>
</feature>
<dbReference type="VEuPathDB" id="VectorBase:AFUN020401"/>
<feature type="compositionally biased region" description="Basic residues" evidence="8">
    <location>
        <begin position="455"/>
        <end position="465"/>
    </location>
</feature>
<keyword evidence="4" id="KW-0256">Endoplasmic reticulum</keyword>
<feature type="compositionally biased region" description="Polar residues" evidence="8">
    <location>
        <begin position="1028"/>
        <end position="1042"/>
    </location>
</feature>
<dbReference type="GO" id="GO:0006935">
    <property type="term" value="P:chemotaxis"/>
    <property type="evidence" value="ECO:0007669"/>
    <property type="project" value="TreeGrafter"/>
</dbReference>
<evidence type="ECO:0000256" key="8">
    <source>
        <dbReference type="SAM" id="MobiDB-lite"/>
    </source>
</evidence>
<accession>A0A4Y0BHU6</accession>
<dbReference type="VEuPathDB" id="VectorBase:AFUN2_004494"/>
<dbReference type="EnsemblMetazoa" id="AFUN020401-RA">
    <property type="protein sequence ID" value="AFUN020401-PA"/>
    <property type="gene ID" value="AFUN020401"/>
</dbReference>
<feature type="region of interest" description="Disordered" evidence="8">
    <location>
        <begin position="1158"/>
        <end position="1300"/>
    </location>
</feature>
<evidence type="ECO:0000256" key="1">
    <source>
        <dbReference type="ARBA" id="ARBA00004232"/>
    </source>
</evidence>
<dbReference type="PANTHER" id="PTHR13289:SF3">
    <property type="entry name" value="BIFOCAL, ISOFORM F"/>
    <property type="match status" value="1"/>
</dbReference>
<feature type="region of interest" description="Disordered" evidence="8">
    <location>
        <begin position="796"/>
        <end position="991"/>
    </location>
</feature>
<name>A0A4Y0BHU6_ANOFN</name>
<feature type="compositionally biased region" description="Polar residues" evidence="8">
    <location>
        <begin position="219"/>
        <end position="249"/>
    </location>
</feature>
<feature type="compositionally biased region" description="Low complexity" evidence="8">
    <location>
        <begin position="516"/>
        <end position="528"/>
    </location>
</feature>
<dbReference type="GO" id="GO:0030867">
    <property type="term" value="C:rough endoplasmic reticulum membrane"/>
    <property type="evidence" value="ECO:0007669"/>
    <property type="project" value="UniProtKB-SubCell"/>
</dbReference>
<evidence type="ECO:0000256" key="2">
    <source>
        <dbReference type="ARBA" id="ARBA00004269"/>
    </source>
</evidence>
<feature type="region of interest" description="Disordered" evidence="8">
    <location>
        <begin position="1028"/>
        <end position="1131"/>
    </location>
</feature>
<dbReference type="PANTHER" id="PTHR13289">
    <property type="entry name" value="PROTEIN PHOSPHATASE 1-BINDING PROTEIN BIFOCAL"/>
    <property type="match status" value="1"/>
</dbReference>
<feature type="compositionally biased region" description="Polar residues" evidence="8">
    <location>
        <begin position="141"/>
        <end position="170"/>
    </location>
</feature>
<feature type="region of interest" description="Disordered" evidence="8">
    <location>
        <begin position="187"/>
        <end position="249"/>
    </location>
</feature>
<evidence type="ECO:0000256" key="4">
    <source>
        <dbReference type="ARBA" id="ARBA00022824"/>
    </source>
</evidence>
<feature type="compositionally biased region" description="Low complexity" evidence="8">
    <location>
        <begin position="1648"/>
        <end position="1664"/>
    </location>
</feature>
<dbReference type="GO" id="GO:0031965">
    <property type="term" value="C:nuclear membrane"/>
    <property type="evidence" value="ECO:0007669"/>
    <property type="project" value="UniProtKB-SubCell"/>
</dbReference>
<evidence type="ECO:0000256" key="7">
    <source>
        <dbReference type="ARBA" id="ARBA00023242"/>
    </source>
</evidence>
<comment type="subcellular location">
    <subcellularLocation>
        <location evidence="1">Nucleus membrane</location>
        <topology evidence="1">Multi-pass membrane protein</topology>
    </subcellularLocation>
    <subcellularLocation>
        <location evidence="2">Rough endoplasmic reticulum membrane</location>
        <topology evidence="2">Multi-pass membrane protein</topology>
    </subcellularLocation>
</comment>
<keyword evidence="6" id="KW-0472">Membrane</keyword>
<evidence type="ECO:0000256" key="6">
    <source>
        <dbReference type="ARBA" id="ARBA00023136"/>
    </source>
</evidence>
<keyword evidence="5" id="KW-1133">Transmembrane helix</keyword>
<feature type="compositionally biased region" description="Acidic residues" evidence="8">
    <location>
        <begin position="1053"/>
        <end position="1070"/>
    </location>
</feature>
<feature type="compositionally biased region" description="Low complexity" evidence="8">
    <location>
        <begin position="1286"/>
        <end position="1300"/>
    </location>
</feature>
<evidence type="ECO:0000256" key="3">
    <source>
        <dbReference type="ARBA" id="ARBA00022692"/>
    </source>
</evidence>
<evidence type="ECO:0000313" key="9">
    <source>
        <dbReference type="EnsemblMetazoa" id="AFUN020401-PA"/>
    </source>
</evidence>
<feature type="compositionally biased region" description="Polar residues" evidence="8">
    <location>
        <begin position="853"/>
        <end position="862"/>
    </location>
</feature>
<organism evidence="9">
    <name type="scientific">Anopheles funestus</name>
    <name type="common">African malaria mosquito</name>
    <dbReference type="NCBI Taxonomy" id="62324"/>
    <lineage>
        <taxon>Eukaryota</taxon>
        <taxon>Metazoa</taxon>
        <taxon>Ecdysozoa</taxon>
        <taxon>Arthropoda</taxon>
        <taxon>Hexapoda</taxon>
        <taxon>Insecta</taxon>
        <taxon>Pterygota</taxon>
        <taxon>Neoptera</taxon>
        <taxon>Endopterygota</taxon>
        <taxon>Diptera</taxon>
        <taxon>Nematocera</taxon>
        <taxon>Culicoidea</taxon>
        <taxon>Culicidae</taxon>
        <taxon>Anophelinae</taxon>
        <taxon>Anopheles</taxon>
    </lineage>
</organism>
<evidence type="ECO:0000256" key="5">
    <source>
        <dbReference type="ARBA" id="ARBA00022989"/>
    </source>
</evidence>
<feature type="compositionally biased region" description="Acidic residues" evidence="8">
    <location>
        <begin position="1103"/>
        <end position="1121"/>
    </location>
</feature>
<feature type="region of interest" description="Disordered" evidence="8">
    <location>
        <begin position="416"/>
        <end position="571"/>
    </location>
</feature>
<proteinExistence type="predicted"/>
<feature type="compositionally biased region" description="Polar residues" evidence="8">
    <location>
        <begin position="310"/>
        <end position="320"/>
    </location>
</feature>
<feature type="compositionally biased region" description="Low complexity" evidence="8">
    <location>
        <begin position="285"/>
        <end position="307"/>
    </location>
</feature>
<dbReference type="STRING" id="62324.A0A4Y0BHU6"/>
<feature type="compositionally biased region" description="Basic and acidic residues" evidence="8">
    <location>
        <begin position="1256"/>
        <end position="1271"/>
    </location>
</feature>
<keyword evidence="3" id="KW-0812">Transmembrane</keyword>
<dbReference type="GO" id="GO:0023041">
    <property type="term" value="P:neuronal signal transduction"/>
    <property type="evidence" value="ECO:0007669"/>
    <property type="project" value="InterPro"/>
</dbReference>
<keyword evidence="7" id="KW-0539">Nucleus</keyword>
<feature type="compositionally biased region" description="Basic residues" evidence="8">
    <location>
        <begin position="1632"/>
        <end position="1643"/>
    </location>
</feature>
<dbReference type="InterPro" id="IPR019130">
    <property type="entry name" value="Macoilin"/>
</dbReference>
<feature type="compositionally biased region" description="Pro residues" evidence="8">
    <location>
        <begin position="802"/>
        <end position="815"/>
    </location>
</feature>
<feature type="compositionally biased region" description="Low complexity" evidence="8">
    <location>
        <begin position="955"/>
        <end position="970"/>
    </location>
</feature>
<sequence length="1712" mass="177144">MMADASTNNGGTLAAAAAQTGSTVGGGSGGALDPNVIPQWKKELIQRRKNLAKTIGAVATQVHDSASTVAAAISASASSPVQAHPRTPTGGFPVGSPFYAGTGTKDTLSTNTSSPLDGTVPDSETLHLTCQVENEHDKHSFTQQLNNNNDSIPPSVNAHQAVSSPTTPTAGSFMGVHFGANEHLQQQHNSNQHYQHHQQQHRGSVGARATASEAVVVQPTASGPSPTSLPTANGAHSHSNAGSEHSGSSAAIATATNRTGSGNSSVIVERESSSTVCNSAVVVSSSSSSSSSSSNNNNSSNGKLVVSGVHGQTQQQQPNSRDGVAARKMVAATAAEEIVVVYEKNSVLGGGLDATGGGVVDGGGIGAIGDAGEELKYGPGIVSRLRCRYLSLALRQSVTKQRPSLNSMRRATSLNNLLDEESEDLSEREQSIGSEGTGGGGVGHQQKKYQSQNYHHQHHQHHHHQQQQQPQREHYSNGNGNNHNHNHNHHQQQQQQLHPTVVLQPPYQKQQHHFAPKQQPWIQQQQPQLKEDDQHQQQGGGVVKTAPFLRGVQNSYTRASRQVEKKNEYNRYTKHHRGASGADAVLLKRARSVEALVRYDHKAWERDGANPVAPALVPAPAPAALAVSSSVEVGSNVIILDEIAQTTTTTTAATVLPAGTEVHATTNGISSSVSPTAMLMNGKGTAGGTGGASELPLLVSDCVTIEEKIINGREKGDPKPKRLTSIIDADERPPPDVVKQTMKIFEANANRRGGRGVPGTNNGGSEVATKVASYRSIIISGSATAGATTAAAAVSSAVGPGDKPPITHPKPPLSPKKPNIKPRTASPKQQQQQHQATSAKPPPTPKSLEAVNNLKNAPGTTVKNNNKPPPMGGGGTIESTPPSPPARSKHTTTATALNGSVGVVLAKNMQSSIGGSGNGDGGNAPCTQSDPMDAKTNALKNGSTVRDHHNYENGTTQTTPSSKTSSSATTLPPGSDGGHQHKHNSNIAQEATATVPTAAVLASSSPSGICDSPSIQQLTSKLGSLHLATSTPTGAANGTVSSLHDRRNLEYVTSDEEEEDDDDDDVDGENESGRRNTTSYTVNPDSSESEDARDIPGAAGSENDADDDEAEEEEEEEEDTDGEQRSVRKISRTAMENIARAGTTTQFRFNGAVKSYLPGSGGVAAPSTKPPAPPIPKSRESLTGKANGASPVVPIEVNGRLPPEGASVTSPSSVHSGGNNNNHNSSSAVVGSSAVQVVASGTETGGSVTTVPPSLTRREIEKNQINREKSGEPAGPVSSGTNSINGTGLTPANAGPGTTTGSVASGVLVASANNPTNGGASGVAKQTTASNSSGAVVDSTTSFVAKWGTGGVGGGGSGGAGVTVATAGQSPLAGLVPARKKVKPPPNHQQDGTNTMVFNFSDRKDVPDYIENDGVIIRPRPRELPKPGESGFVVLGDLTLETSTDPDDGLPTGPPSPCNGEFANAYIVINGKSSMRNKTSRSNKFKIQFDDSLTSTYEYPSETSLLDTNGFDDADNSTDTNGGSGGGIVPPAFADNGLLSHTNKLLSSVPLGSAPFASYTPVKAAIDTTFELGVTRTPSPSTASTASSTGSNGSLTSSNNSSNSSNSHQSATAHSNNGEQKQHTLPHPVPNGHHHPHPHHHNNHQVDRSNNNGRHSNGHSSNNGPSDTILNGTGEPLLSGAGEPESIQYLKPASDEQTVNWSQGTRVTDLLF</sequence>
<protein>
    <submittedName>
        <fullName evidence="9">Uncharacterized protein</fullName>
    </submittedName>
</protein>
<feature type="region of interest" description="Disordered" evidence="8">
    <location>
        <begin position="1575"/>
        <end position="1685"/>
    </location>
</feature>
<feature type="compositionally biased region" description="Low complexity" evidence="8">
    <location>
        <begin position="1577"/>
        <end position="1617"/>
    </location>
</feature>
<feature type="region of interest" description="Disordered" evidence="8">
    <location>
        <begin position="285"/>
        <end position="325"/>
    </location>
</feature>
<feature type="compositionally biased region" description="Low complexity" evidence="8">
    <location>
        <begin position="1212"/>
        <end position="1251"/>
    </location>
</feature>